<keyword evidence="16" id="KW-1185">Reference proteome</keyword>
<dbReference type="PANTHER" id="PTHR33091:SF69">
    <property type="entry name" value="INHIBITOR OF TRYPSIN AND HAGEMAN FACTOR-LIKE"/>
    <property type="match status" value="1"/>
</dbReference>
<dbReference type="EMBL" id="CAJOBH010005564">
    <property type="protein sequence ID" value="CAF4028582.1"/>
    <property type="molecule type" value="Genomic_DNA"/>
</dbReference>
<evidence type="ECO:0000313" key="15">
    <source>
        <dbReference type="Proteomes" id="UP000663834"/>
    </source>
</evidence>
<dbReference type="Proteomes" id="UP000663834">
    <property type="component" value="Unassembled WGS sequence"/>
</dbReference>
<dbReference type="Proteomes" id="UP000663855">
    <property type="component" value="Unassembled WGS sequence"/>
</dbReference>
<evidence type="ECO:0000256" key="1">
    <source>
        <dbReference type="ARBA" id="ARBA00008210"/>
    </source>
</evidence>
<evidence type="ECO:0000256" key="4">
    <source>
        <dbReference type="SAM" id="SignalP"/>
    </source>
</evidence>
<dbReference type="EMBL" id="CAJNRF010006459">
    <property type="protein sequence ID" value="CAF2081382.1"/>
    <property type="molecule type" value="Genomic_DNA"/>
</dbReference>
<dbReference type="EMBL" id="CAJOBF010003818">
    <property type="protein sequence ID" value="CAF4110374.1"/>
    <property type="molecule type" value="Genomic_DNA"/>
</dbReference>
<dbReference type="InterPro" id="IPR000864">
    <property type="entry name" value="Prot_inh_pot1"/>
</dbReference>
<protein>
    <submittedName>
        <fullName evidence="6">Uncharacterized protein</fullName>
    </submittedName>
</protein>
<sequence>MRTILLVVATIFAVASNGAASAKVAEQKLTIRGRVIFPSGSHIPIESDGILKVELQDTSIADAPAKVIAQGFGKAIRFPMAFAIKYSPSKIVDGLTYSLSITIRNKNNELLYTNDAHIGVNPIGLGRTTFIDAPVVLVKKTAPVERKHQWPELIGLDGDEAVRIIKEETGFTNVKTIVEGSPVTMDYRTDRVRIFVDKKGIVTSIPTIG</sequence>
<evidence type="ECO:0000256" key="2">
    <source>
        <dbReference type="ARBA" id="ARBA00022690"/>
    </source>
</evidence>
<dbReference type="EMBL" id="CAJNOW010014917">
    <property type="protein sequence ID" value="CAF1636378.1"/>
    <property type="molecule type" value="Genomic_DNA"/>
</dbReference>
<dbReference type="Pfam" id="PF00280">
    <property type="entry name" value="potato_inhibit"/>
    <property type="match status" value="1"/>
</dbReference>
<dbReference type="OrthoDB" id="10013825at2759"/>
<keyword evidence="2" id="KW-0646">Protease inhibitor</keyword>
<evidence type="ECO:0000313" key="12">
    <source>
        <dbReference type="EMBL" id="CAF4009593.1"/>
    </source>
</evidence>
<dbReference type="PRINTS" id="PR00292">
    <property type="entry name" value="POTATOINHBTR"/>
</dbReference>
<evidence type="ECO:0000313" key="7">
    <source>
        <dbReference type="EMBL" id="CAF1984226.1"/>
    </source>
</evidence>
<evidence type="ECO:0000313" key="16">
    <source>
        <dbReference type="Proteomes" id="UP000663866"/>
    </source>
</evidence>
<dbReference type="Proteomes" id="UP000676336">
    <property type="component" value="Unassembled WGS sequence"/>
</dbReference>
<dbReference type="GO" id="GO:0004867">
    <property type="term" value="F:serine-type endopeptidase inhibitor activity"/>
    <property type="evidence" value="ECO:0007669"/>
    <property type="project" value="UniProtKB-KW"/>
</dbReference>
<dbReference type="InterPro" id="IPR039366">
    <property type="entry name" value="Pilotin"/>
</dbReference>
<proteinExistence type="inferred from homology"/>
<accession>A0A816DLV3</accession>
<dbReference type="EMBL" id="CAJOBI010000064">
    <property type="protein sequence ID" value="CAF3789876.1"/>
    <property type="molecule type" value="Genomic_DNA"/>
</dbReference>
<evidence type="ECO:0000256" key="3">
    <source>
        <dbReference type="ARBA" id="ARBA00022900"/>
    </source>
</evidence>
<feature type="signal peptide" evidence="4">
    <location>
        <begin position="1"/>
        <end position="21"/>
    </location>
</feature>
<dbReference type="GO" id="GO:0009611">
    <property type="term" value="P:response to wounding"/>
    <property type="evidence" value="ECO:0007669"/>
    <property type="project" value="InterPro"/>
</dbReference>
<dbReference type="EMBL" id="CAJNOV010016874">
    <property type="protein sequence ID" value="CAF1596826.1"/>
    <property type="molecule type" value="Genomic_DNA"/>
</dbReference>
<dbReference type="SUPFAM" id="SSF54654">
    <property type="entry name" value="CI-2 family of serine protease inhibitors"/>
    <property type="match status" value="1"/>
</dbReference>
<feature type="chain" id="PRO_5036229859" evidence="4">
    <location>
        <begin position="22"/>
        <end position="209"/>
    </location>
</feature>
<evidence type="ECO:0000313" key="11">
    <source>
        <dbReference type="EMBL" id="CAF3996335.1"/>
    </source>
</evidence>
<dbReference type="Proteomes" id="UP000663856">
    <property type="component" value="Unassembled WGS sequence"/>
</dbReference>
<comment type="similarity">
    <text evidence="1">Belongs to the protease inhibitor I13 (potato type I serine protease inhibitor) family.</text>
</comment>
<evidence type="ECO:0000313" key="10">
    <source>
        <dbReference type="EMBL" id="CAF3789876.1"/>
    </source>
</evidence>
<name>A0A816DLV3_9BILA</name>
<dbReference type="Proteomes" id="UP000663842">
    <property type="component" value="Unassembled WGS sequence"/>
</dbReference>
<dbReference type="AlphaFoldDB" id="A0A816DLV3"/>
<organism evidence="6 15">
    <name type="scientific">Rotaria magnacalcarata</name>
    <dbReference type="NCBI Taxonomy" id="392030"/>
    <lineage>
        <taxon>Eukaryota</taxon>
        <taxon>Metazoa</taxon>
        <taxon>Spiralia</taxon>
        <taxon>Gnathifera</taxon>
        <taxon>Rotifera</taxon>
        <taxon>Eurotatoria</taxon>
        <taxon>Bdelloidea</taxon>
        <taxon>Philodinida</taxon>
        <taxon>Philodinidae</taxon>
        <taxon>Rotaria</taxon>
    </lineage>
</organism>
<reference evidence="6" key="1">
    <citation type="submission" date="2021-02" db="EMBL/GenBank/DDBJ databases">
        <authorList>
            <person name="Nowell W R."/>
        </authorList>
    </citation>
    <scope>NUCLEOTIDE SEQUENCE</scope>
</reference>
<evidence type="ECO:0000313" key="9">
    <source>
        <dbReference type="EMBL" id="CAF2104263.1"/>
    </source>
</evidence>
<dbReference type="Proteomes" id="UP000663866">
    <property type="component" value="Unassembled WGS sequence"/>
</dbReference>
<evidence type="ECO:0000313" key="5">
    <source>
        <dbReference type="EMBL" id="CAF1596826.1"/>
    </source>
</evidence>
<comment type="caution">
    <text evidence="6">The sequence shown here is derived from an EMBL/GenBank/DDBJ whole genome shotgun (WGS) entry which is preliminary data.</text>
</comment>
<dbReference type="Gene3D" id="3.30.10.10">
    <property type="entry name" value="Trypsin Inhibitor V, subunit A"/>
    <property type="match status" value="1"/>
</dbReference>
<keyword evidence="3" id="KW-0722">Serine protease inhibitor</keyword>
<dbReference type="PROSITE" id="PS00285">
    <property type="entry name" value="POTATO_INHIBITOR"/>
    <property type="match status" value="1"/>
</dbReference>
<dbReference type="EMBL" id="CAJOBJ010004312">
    <property type="protein sequence ID" value="CAF3996335.1"/>
    <property type="molecule type" value="Genomic_DNA"/>
</dbReference>
<evidence type="ECO:0000313" key="6">
    <source>
        <dbReference type="EMBL" id="CAF1636378.1"/>
    </source>
</evidence>
<dbReference type="PANTHER" id="PTHR33091">
    <property type="entry name" value="PROTEIN, PUTATIVE, EXPRESSED-RELATED"/>
    <property type="match status" value="1"/>
</dbReference>
<evidence type="ECO:0000313" key="8">
    <source>
        <dbReference type="EMBL" id="CAF2081382.1"/>
    </source>
</evidence>
<dbReference type="Proteomes" id="UP000681720">
    <property type="component" value="Unassembled WGS sequence"/>
</dbReference>
<dbReference type="EMBL" id="CAJOBG010002477">
    <property type="protein sequence ID" value="CAF4009593.1"/>
    <property type="molecule type" value="Genomic_DNA"/>
</dbReference>
<dbReference type="Proteomes" id="UP000681967">
    <property type="component" value="Unassembled WGS sequence"/>
</dbReference>
<evidence type="ECO:0000313" key="13">
    <source>
        <dbReference type="EMBL" id="CAF4028582.1"/>
    </source>
</evidence>
<dbReference type="Proteomes" id="UP000663887">
    <property type="component" value="Unassembled WGS sequence"/>
</dbReference>
<dbReference type="EMBL" id="CAJNRG010008431">
    <property type="protein sequence ID" value="CAF2104263.1"/>
    <property type="molecule type" value="Genomic_DNA"/>
</dbReference>
<dbReference type="Pfam" id="PF09619">
    <property type="entry name" value="YscW"/>
    <property type="match status" value="1"/>
</dbReference>
<dbReference type="InterPro" id="IPR036354">
    <property type="entry name" value="Prot_inh_pot1_sf"/>
</dbReference>
<evidence type="ECO:0000313" key="14">
    <source>
        <dbReference type="EMBL" id="CAF4110374.1"/>
    </source>
</evidence>
<keyword evidence="4" id="KW-0732">Signal</keyword>
<gene>
    <name evidence="13" type="ORF">BYL167_LOCUS15198</name>
    <name evidence="5" type="ORF">CJN711_LOCUS34682</name>
    <name evidence="11" type="ORF">GIL414_LOCUS11499</name>
    <name evidence="6" type="ORF">KQP761_LOCUS27156</name>
    <name evidence="7" type="ORF">MBJ925_LOCUS7451</name>
    <name evidence="12" type="ORF">OVN521_LOCUS15537</name>
    <name evidence="10" type="ORF">SMN809_LOCUS573</name>
    <name evidence="14" type="ORF">UXM345_LOCUS22788</name>
    <name evidence="8" type="ORF">WKI299_LOCUS16334</name>
    <name evidence="9" type="ORF">XDN619_LOCUS19341</name>
</gene>
<dbReference type="EMBL" id="CAJNRE010002534">
    <property type="protein sequence ID" value="CAF1984226.1"/>
    <property type="molecule type" value="Genomic_DNA"/>
</dbReference>
<dbReference type="Proteomes" id="UP000663824">
    <property type="component" value="Unassembled WGS sequence"/>
</dbReference>